<evidence type="ECO:0000256" key="1">
    <source>
        <dbReference type="SAM" id="MobiDB-lite"/>
    </source>
</evidence>
<evidence type="ECO:0000313" key="3">
    <source>
        <dbReference type="Proteomes" id="UP001187682"/>
    </source>
</evidence>
<reference evidence="2" key="1">
    <citation type="submission" date="2018-03" db="EMBL/GenBank/DDBJ databases">
        <authorList>
            <person name="Guldener U."/>
        </authorList>
    </citation>
    <scope>NUCLEOTIDE SEQUENCE</scope>
</reference>
<feature type="region of interest" description="Disordered" evidence="1">
    <location>
        <begin position="99"/>
        <end position="211"/>
    </location>
</feature>
<proteinExistence type="predicted"/>
<keyword evidence="3" id="KW-1185">Reference proteome</keyword>
<accession>A0AAE8MU26</accession>
<feature type="compositionally biased region" description="Low complexity" evidence="1">
    <location>
        <begin position="126"/>
        <end position="162"/>
    </location>
</feature>
<dbReference type="Proteomes" id="UP001187682">
    <property type="component" value="Unassembled WGS sequence"/>
</dbReference>
<protein>
    <submittedName>
        <fullName evidence="2">Uncharacterized protein</fullName>
    </submittedName>
</protein>
<organism evidence="2 3">
    <name type="scientific">Cephalotrichum gorgonifer</name>
    <dbReference type="NCBI Taxonomy" id="2041049"/>
    <lineage>
        <taxon>Eukaryota</taxon>
        <taxon>Fungi</taxon>
        <taxon>Dikarya</taxon>
        <taxon>Ascomycota</taxon>
        <taxon>Pezizomycotina</taxon>
        <taxon>Sordariomycetes</taxon>
        <taxon>Hypocreomycetidae</taxon>
        <taxon>Microascales</taxon>
        <taxon>Microascaceae</taxon>
        <taxon>Cephalotrichum</taxon>
    </lineage>
</organism>
<feature type="compositionally biased region" description="Polar residues" evidence="1">
    <location>
        <begin position="1"/>
        <end position="11"/>
    </location>
</feature>
<sequence length="211" mass="21133">MSSQMQITQQLSRRVAPRTPPPSAPTSHGTPTPPTSPLAHLALADPSPVSTPDDSLSPGDAPLASPSSPPVGVLASHESTTISNLAAASAVLQTIPPITSEVSSPVGPPAASLQGAAASYGADVPDLVGSPSSDSQSPVLSDRPRTGNSSSTLTTKTSGSSSPMTGTHPPPAIGLTRASVPPRATSGSFRARFSSRSPSPKRARLNGDSPR</sequence>
<feature type="region of interest" description="Disordered" evidence="1">
    <location>
        <begin position="1"/>
        <end position="77"/>
    </location>
</feature>
<feature type="compositionally biased region" description="Low complexity" evidence="1">
    <location>
        <begin position="183"/>
        <end position="198"/>
    </location>
</feature>
<name>A0AAE8MU26_9PEZI</name>
<evidence type="ECO:0000313" key="2">
    <source>
        <dbReference type="EMBL" id="SPN99887.1"/>
    </source>
</evidence>
<dbReference type="EMBL" id="ONZQ02000003">
    <property type="protein sequence ID" value="SPN99887.1"/>
    <property type="molecule type" value="Genomic_DNA"/>
</dbReference>
<dbReference type="AlphaFoldDB" id="A0AAE8MU26"/>
<comment type="caution">
    <text evidence="2">The sequence shown here is derived from an EMBL/GenBank/DDBJ whole genome shotgun (WGS) entry which is preliminary data.</text>
</comment>
<gene>
    <name evidence="2" type="ORF">DNG_02739</name>
</gene>